<sequence length="243" mass="26388">MKLHLPWLWVVGFVTLSAPGCADKQAETQELTVHPKAAPTVGASISSAQAVTWTHRFQRTHPTETWTSFFDRSIYTQLLDQAGCRGLRIYNATNQQGANTFVLTGVDATGDMTKGKLANLPAPNPPMHYASILLAKQSGEVHPSAASSGEPVALERARAMTHLYQANHPEQAKSYYYSAAVLRKLLAQDGCVGIRLYQALDDNKQEHLVLVGVGEDGSDLTSGALVDYEEKCPHNCDGSELIP</sequence>
<comment type="caution">
    <text evidence="1">The sequence shown here is derived from an EMBL/GenBank/DDBJ whole genome shotgun (WGS) entry which is preliminary data.</text>
</comment>
<evidence type="ECO:0000313" key="1">
    <source>
        <dbReference type="EMBL" id="MCB2379530.1"/>
    </source>
</evidence>
<dbReference type="EMBL" id="JAJADQ010000010">
    <property type="protein sequence ID" value="MCB2379530.1"/>
    <property type="molecule type" value="Genomic_DNA"/>
</dbReference>
<evidence type="ECO:0008006" key="3">
    <source>
        <dbReference type="Google" id="ProtNLM"/>
    </source>
</evidence>
<gene>
    <name evidence="1" type="ORF">LGH70_18175</name>
</gene>
<dbReference type="RefSeq" id="WP_226188551.1">
    <property type="nucleotide sequence ID" value="NZ_JAJADQ010000010.1"/>
</dbReference>
<evidence type="ECO:0000313" key="2">
    <source>
        <dbReference type="Proteomes" id="UP001165297"/>
    </source>
</evidence>
<name>A0ABS8AGE9_9BACT</name>
<protein>
    <recommendedName>
        <fullName evidence="3">Lipoprotein</fullName>
    </recommendedName>
</protein>
<dbReference type="Proteomes" id="UP001165297">
    <property type="component" value="Unassembled WGS sequence"/>
</dbReference>
<keyword evidence="2" id="KW-1185">Reference proteome</keyword>
<reference evidence="1" key="1">
    <citation type="submission" date="2021-10" db="EMBL/GenBank/DDBJ databases">
        <authorList>
            <person name="Dean J.D."/>
            <person name="Kim M.K."/>
            <person name="Newey C.N."/>
            <person name="Stoker T.S."/>
            <person name="Thompson D.W."/>
            <person name="Grose J.H."/>
        </authorList>
    </citation>
    <scope>NUCLEOTIDE SEQUENCE</scope>
    <source>
        <strain evidence="1">BT635</strain>
    </source>
</reference>
<accession>A0ABS8AGE9</accession>
<organism evidence="1 2">
    <name type="scientific">Hymenobacter nitidus</name>
    <dbReference type="NCBI Taxonomy" id="2880929"/>
    <lineage>
        <taxon>Bacteria</taxon>
        <taxon>Pseudomonadati</taxon>
        <taxon>Bacteroidota</taxon>
        <taxon>Cytophagia</taxon>
        <taxon>Cytophagales</taxon>
        <taxon>Hymenobacteraceae</taxon>
        <taxon>Hymenobacter</taxon>
    </lineage>
</organism>
<proteinExistence type="predicted"/>